<evidence type="ECO:0000256" key="3">
    <source>
        <dbReference type="ARBA" id="ARBA00022448"/>
    </source>
</evidence>
<name>A0AA39J9L7_ARMTA</name>
<keyword evidence="5 8" id="KW-1133">Transmembrane helix</keyword>
<evidence type="ECO:0000256" key="5">
    <source>
        <dbReference type="ARBA" id="ARBA00022989"/>
    </source>
</evidence>
<evidence type="ECO:0000256" key="1">
    <source>
        <dbReference type="ARBA" id="ARBA00004141"/>
    </source>
</evidence>
<dbReference type="InterPro" id="IPR001905">
    <property type="entry name" value="Ammonium_transpt"/>
</dbReference>
<gene>
    <name evidence="10" type="ORF">EV420DRAFT_1486594</name>
</gene>
<comment type="similarity">
    <text evidence="2">Belongs to the ammonia transporter channel (TC 1.A.11.2) family.</text>
</comment>
<reference evidence="10" key="1">
    <citation type="submission" date="2023-06" db="EMBL/GenBank/DDBJ databases">
        <authorList>
            <consortium name="Lawrence Berkeley National Laboratory"/>
            <person name="Ahrendt S."/>
            <person name="Sahu N."/>
            <person name="Indic B."/>
            <person name="Wong-Bajracharya J."/>
            <person name="Merenyi Z."/>
            <person name="Ke H.-M."/>
            <person name="Monk M."/>
            <person name="Kocsube S."/>
            <person name="Drula E."/>
            <person name="Lipzen A."/>
            <person name="Balint B."/>
            <person name="Henrissat B."/>
            <person name="Andreopoulos B."/>
            <person name="Martin F.M."/>
            <person name="Harder C.B."/>
            <person name="Rigling D."/>
            <person name="Ford K.L."/>
            <person name="Foster G.D."/>
            <person name="Pangilinan J."/>
            <person name="Papanicolaou A."/>
            <person name="Barry K."/>
            <person name="LaButti K."/>
            <person name="Viragh M."/>
            <person name="Koriabine M."/>
            <person name="Yan M."/>
            <person name="Riley R."/>
            <person name="Champramary S."/>
            <person name="Plett K.L."/>
            <person name="Tsai I.J."/>
            <person name="Slot J."/>
            <person name="Sipos G."/>
            <person name="Plett J."/>
            <person name="Nagy L.G."/>
            <person name="Grigoriev I.V."/>
        </authorList>
    </citation>
    <scope>NUCLEOTIDE SEQUENCE</scope>
    <source>
        <strain evidence="10">CCBAS 213</strain>
    </source>
</reference>
<feature type="domain" description="Ammonium transporter AmtB-like" evidence="9">
    <location>
        <begin position="69"/>
        <end position="112"/>
    </location>
</feature>
<evidence type="ECO:0000259" key="9">
    <source>
        <dbReference type="Pfam" id="PF00909"/>
    </source>
</evidence>
<evidence type="ECO:0000256" key="6">
    <source>
        <dbReference type="ARBA" id="ARBA00023136"/>
    </source>
</evidence>
<dbReference type="SUPFAM" id="SSF111352">
    <property type="entry name" value="Ammonium transporter"/>
    <property type="match status" value="1"/>
</dbReference>
<dbReference type="InterPro" id="IPR029020">
    <property type="entry name" value="Ammonium/urea_transptr"/>
</dbReference>
<keyword evidence="7" id="KW-0924">Ammonia transport</keyword>
<accession>A0AA39J9L7</accession>
<dbReference type="EMBL" id="JAUEPS010000094">
    <property type="protein sequence ID" value="KAK0438711.1"/>
    <property type="molecule type" value="Genomic_DNA"/>
</dbReference>
<evidence type="ECO:0000256" key="8">
    <source>
        <dbReference type="SAM" id="Phobius"/>
    </source>
</evidence>
<keyword evidence="4 8" id="KW-0812">Transmembrane</keyword>
<dbReference type="RefSeq" id="XP_060323020.1">
    <property type="nucleotide sequence ID" value="XM_060470421.1"/>
</dbReference>
<dbReference type="InterPro" id="IPR024041">
    <property type="entry name" value="NH4_transpt_AmtB-like_dom"/>
</dbReference>
<organism evidence="10 11">
    <name type="scientific">Armillaria tabescens</name>
    <name type="common">Ringless honey mushroom</name>
    <name type="synonym">Agaricus tabescens</name>
    <dbReference type="NCBI Taxonomy" id="1929756"/>
    <lineage>
        <taxon>Eukaryota</taxon>
        <taxon>Fungi</taxon>
        <taxon>Dikarya</taxon>
        <taxon>Basidiomycota</taxon>
        <taxon>Agaricomycotina</taxon>
        <taxon>Agaricomycetes</taxon>
        <taxon>Agaricomycetidae</taxon>
        <taxon>Agaricales</taxon>
        <taxon>Marasmiineae</taxon>
        <taxon>Physalacriaceae</taxon>
        <taxon>Desarmillaria</taxon>
    </lineage>
</organism>
<dbReference type="PANTHER" id="PTHR43029">
    <property type="entry name" value="AMMONIUM TRANSPORTER MEP2"/>
    <property type="match status" value="1"/>
</dbReference>
<feature type="transmembrane region" description="Helical" evidence="8">
    <location>
        <begin position="155"/>
        <end position="173"/>
    </location>
</feature>
<evidence type="ECO:0000256" key="2">
    <source>
        <dbReference type="ARBA" id="ARBA00005887"/>
    </source>
</evidence>
<evidence type="ECO:0000313" key="11">
    <source>
        <dbReference type="Proteomes" id="UP001175211"/>
    </source>
</evidence>
<protein>
    <submittedName>
        <fullName evidence="10">Ammonium transporter AmtB-like domain-containing protein</fullName>
    </submittedName>
</protein>
<feature type="transmembrane region" description="Helical" evidence="8">
    <location>
        <begin position="92"/>
        <end position="117"/>
    </location>
</feature>
<dbReference type="Gene3D" id="1.10.3430.10">
    <property type="entry name" value="Ammonium transporter AmtB like domains"/>
    <property type="match status" value="4"/>
</dbReference>
<dbReference type="Proteomes" id="UP001175211">
    <property type="component" value="Unassembled WGS sequence"/>
</dbReference>
<evidence type="ECO:0000256" key="4">
    <source>
        <dbReference type="ARBA" id="ARBA00022692"/>
    </source>
</evidence>
<dbReference type="AlphaFoldDB" id="A0AA39J9L7"/>
<evidence type="ECO:0000256" key="7">
    <source>
        <dbReference type="ARBA" id="ARBA00023177"/>
    </source>
</evidence>
<dbReference type="GeneID" id="85353969"/>
<comment type="caution">
    <text evidence="10">The sequence shown here is derived from an EMBL/GenBank/DDBJ whole genome shotgun (WGS) entry which is preliminary data.</text>
</comment>
<sequence length="230" mass="25104">MSHFHTLPFSETGSAFIGDLKYFSLKGVFSAPSMGSTCLPALIFCPYQLMFTAATPMIALGALAEHGSVYLGKRKGWGTERVMYKPHNATYVVLRVVFLWFGWFGFNGGSGLTWMLWDYCLERKWSVIGFCSGAIAGLVAITLTSGVQLADSVTGVAYTFVVTSVILWVMHWISGCQLHGSEEAEVSRLDEWDMGEFAYDYVGFEKGSDTDSVSGSLGEKGVEVSAVPAY</sequence>
<dbReference type="GO" id="GO:0008519">
    <property type="term" value="F:ammonium channel activity"/>
    <property type="evidence" value="ECO:0007669"/>
    <property type="project" value="InterPro"/>
</dbReference>
<keyword evidence="11" id="KW-1185">Reference proteome</keyword>
<proteinExistence type="inferred from homology"/>
<dbReference type="PANTHER" id="PTHR43029:SF10">
    <property type="entry name" value="AMMONIUM TRANSPORTER MEP2"/>
    <property type="match status" value="1"/>
</dbReference>
<feature type="transmembrane region" description="Helical" evidence="8">
    <location>
        <begin position="123"/>
        <end position="143"/>
    </location>
</feature>
<keyword evidence="6 8" id="KW-0472">Membrane</keyword>
<dbReference type="Pfam" id="PF00909">
    <property type="entry name" value="Ammonium_transp"/>
    <property type="match status" value="1"/>
</dbReference>
<dbReference type="GO" id="GO:0005886">
    <property type="term" value="C:plasma membrane"/>
    <property type="evidence" value="ECO:0007669"/>
    <property type="project" value="TreeGrafter"/>
</dbReference>
<evidence type="ECO:0000313" key="10">
    <source>
        <dbReference type="EMBL" id="KAK0438711.1"/>
    </source>
</evidence>
<comment type="subcellular location">
    <subcellularLocation>
        <location evidence="1">Membrane</location>
        <topology evidence="1">Multi-pass membrane protein</topology>
    </subcellularLocation>
</comment>
<keyword evidence="3" id="KW-0813">Transport</keyword>
<feature type="transmembrane region" description="Helical" evidence="8">
    <location>
        <begin position="49"/>
        <end position="71"/>
    </location>
</feature>